<evidence type="ECO:0000313" key="1">
    <source>
        <dbReference type="EMBL" id="MBW0479578.1"/>
    </source>
</evidence>
<keyword evidence="2" id="KW-1185">Reference proteome</keyword>
<reference evidence="1" key="1">
    <citation type="submission" date="2021-03" db="EMBL/GenBank/DDBJ databases">
        <title>Draft genome sequence of rust myrtle Austropuccinia psidii MF-1, a brazilian biotype.</title>
        <authorList>
            <person name="Quecine M.C."/>
            <person name="Pachon D.M.R."/>
            <person name="Bonatelli M.L."/>
            <person name="Correr F.H."/>
            <person name="Franceschini L.M."/>
            <person name="Leite T.F."/>
            <person name="Margarido G.R.A."/>
            <person name="Almeida C.A."/>
            <person name="Ferrarezi J.A."/>
            <person name="Labate C.A."/>
        </authorList>
    </citation>
    <scope>NUCLEOTIDE SEQUENCE</scope>
    <source>
        <strain evidence="1">MF-1</strain>
    </source>
</reference>
<name>A0A9Q3CAP8_9BASI</name>
<proteinExistence type="predicted"/>
<dbReference type="AlphaFoldDB" id="A0A9Q3CAP8"/>
<dbReference type="EMBL" id="AVOT02005638">
    <property type="protein sequence ID" value="MBW0479578.1"/>
    <property type="molecule type" value="Genomic_DNA"/>
</dbReference>
<accession>A0A9Q3CAP8</accession>
<evidence type="ECO:0000313" key="2">
    <source>
        <dbReference type="Proteomes" id="UP000765509"/>
    </source>
</evidence>
<comment type="caution">
    <text evidence="1">The sequence shown here is derived from an EMBL/GenBank/DDBJ whole genome shotgun (WGS) entry which is preliminary data.</text>
</comment>
<dbReference type="OrthoDB" id="1933277at2759"/>
<protein>
    <submittedName>
        <fullName evidence="1">Uncharacterized protein</fullName>
    </submittedName>
</protein>
<organism evidence="1 2">
    <name type="scientific">Austropuccinia psidii MF-1</name>
    <dbReference type="NCBI Taxonomy" id="1389203"/>
    <lineage>
        <taxon>Eukaryota</taxon>
        <taxon>Fungi</taxon>
        <taxon>Dikarya</taxon>
        <taxon>Basidiomycota</taxon>
        <taxon>Pucciniomycotina</taxon>
        <taxon>Pucciniomycetes</taxon>
        <taxon>Pucciniales</taxon>
        <taxon>Sphaerophragmiaceae</taxon>
        <taxon>Austropuccinia</taxon>
    </lineage>
</organism>
<dbReference type="Proteomes" id="UP000765509">
    <property type="component" value="Unassembled WGS sequence"/>
</dbReference>
<sequence length="117" mass="12552">MAKGKQVYNISDEGVTDGCLIDSASDIHVSGDNPNFTLETVLTKPPILRLASSGTYTHLRGIGSLKIPTPSGTMAIENVYYCKDIQSTIICLERLIKGGYCPIFNSTSLSLVSPTNI</sequence>
<gene>
    <name evidence="1" type="ORF">O181_019293</name>
</gene>